<proteinExistence type="predicted"/>
<reference evidence="2 3" key="1">
    <citation type="submission" date="2016-09" db="EMBL/GenBank/DDBJ databases">
        <title>Draft Genome Sequence of Aeromonas sobria Strain 08005, Isolated from Sick Rana catesbeiana.</title>
        <authorList>
            <person name="Yang Q."/>
        </authorList>
    </citation>
    <scope>NUCLEOTIDE SEQUENCE [LARGE SCALE GENOMIC DNA]</scope>
    <source>
        <strain evidence="2 3">08005</strain>
    </source>
</reference>
<dbReference type="CDD" id="cd19097">
    <property type="entry name" value="AKR_unchar"/>
    <property type="match status" value="1"/>
</dbReference>
<dbReference type="RefSeq" id="WP_042022240.1">
    <property type="nucleotide sequence ID" value="NZ_CDBW01000032.1"/>
</dbReference>
<dbReference type="Gene3D" id="3.20.20.100">
    <property type="entry name" value="NADP-dependent oxidoreductase domain"/>
    <property type="match status" value="1"/>
</dbReference>
<dbReference type="STRING" id="646.BJD16_01715"/>
<dbReference type="OrthoDB" id="9773828at2"/>
<dbReference type="GeneID" id="58923225"/>
<dbReference type="Proteomes" id="UP000179934">
    <property type="component" value="Unassembled WGS sequence"/>
</dbReference>
<name>A0A1S2D7P7_AERSO</name>
<feature type="domain" description="NADP-dependent oxidoreductase" evidence="1">
    <location>
        <begin position="2"/>
        <end position="251"/>
    </location>
</feature>
<comment type="caution">
    <text evidence="2">The sequence shown here is derived from an EMBL/GenBank/DDBJ whole genome shotgun (WGS) entry which is preliminary data.</text>
</comment>
<accession>A0A1S2D7P7</accession>
<dbReference type="InterPro" id="IPR036812">
    <property type="entry name" value="NAD(P)_OxRdtase_dom_sf"/>
</dbReference>
<evidence type="ECO:0000313" key="3">
    <source>
        <dbReference type="Proteomes" id="UP000179934"/>
    </source>
</evidence>
<sequence length="281" mass="30970">MRLALGTVQFGLNYGVSNRDGQVSDRELDAIIALARHAGIDTLDTAQAYGNAEQKLGTRDTTDFTLIDKLAPGLPLADVHNAVNNSMRLLGRKRLDGLLLHRSQDASPALFELLTELQHQGTVGKLGVSVYSPEELGAWIAAGYPLELVQLPANLLDQRFLRTGWLDQLVEMGCEIHVRSLFLQGLLLMEPAQRPDYFHRFAAQLERFDNWHPSLVPLGRALSIITALPQVSRFVIGVCHEQELAAIVAASQALHECNETEIAPLASMEQGLINPGLWRTQ</sequence>
<dbReference type="EMBL" id="MKFU01000001">
    <property type="protein sequence ID" value="OHY97000.1"/>
    <property type="molecule type" value="Genomic_DNA"/>
</dbReference>
<organism evidence="2 3">
    <name type="scientific">Aeromonas sobria</name>
    <dbReference type="NCBI Taxonomy" id="646"/>
    <lineage>
        <taxon>Bacteria</taxon>
        <taxon>Pseudomonadati</taxon>
        <taxon>Pseudomonadota</taxon>
        <taxon>Gammaproteobacteria</taxon>
        <taxon>Aeromonadales</taxon>
        <taxon>Aeromonadaceae</taxon>
        <taxon>Aeromonas</taxon>
    </lineage>
</organism>
<evidence type="ECO:0000259" key="1">
    <source>
        <dbReference type="Pfam" id="PF00248"/>
    </source>
</evidence>
<protein>
    <submittedName>
        <fullName evidence="2">Aldo/keto reductase</fullName>
    </submittedName>
</protein>
<dbReference type="AlphaFoldDB" id="A0A1S2D7P7"/>
<dbReference type="Pfam" id="PF00248">
    <property type="entry name" value="Aldo_ket_red"/>
    <property type="match status" value="1"/>
</dbReference>
<dbReference type="PANTHER" id="PTHR43312">
    <property type="entry name" value="D-THREO-ALDOSE 1-DEHYDROGENASE"/>
    <property type="match status" value="1"/>
</dbReference>
<gene>
    <name evidence="2" type="ORF">BJD16_01715</name>
</gene>
<dbReference type="SUPFAM" id="SSF51430">
    <property type="entry name" value="NAD(P)-linked oxidoreductase"/>
    <property type="match status" value="1"/>
</dbReference>
<evidence type="ECO:0000313" key="2">
    <source>
        <dbReference type="EMBL" id="OHY97000.1"/>
    </source>
</evidence>
<dbReference type="InterPro" id="IPR053135">
    <property type="entry name" value="AKR2_Oxidoreductase"/>
</dbReference>
<dbReference type="InterPro" id="IPR023210">
    <property type="entry name" value="NADP_OxRdtase_dom"/>
</dbReference>
<dbReference type="PANTHER" id="PTHR43312:SF1">
    <property type="entry name" value="NADP-DEPENDENT OXIDOREDUCTASE DOMAIN-CONTAINING PROTEIN"/>
    <property type="match status" value="1"/>
</dbReference>